<name>A0A4Y9ZLM1_9AGAM</name>
<feature type="compositionally biased region" description="Low complexity" evidence="2">
    <location>
        <begin position="76"/>
        <end position="89"/>
    </location>
</feature>
<evidence type="ECO:0000313" key="5">
    <source>
        <dbReference type="Proteomes" id="UP000298061"/>
    </source>
</evidence>
<organism evidence="4 5">
    <name type="scientific">Hericium alpestre</name>
    <dbReference type="NCBI Taxonomy" id="135208"/>
    <lineage>
        <taxon>Eukaryota</taxon>
        <taxon>Fungi</taxon>
        <taxon>Dikarya</taxon>
        <taxon>Basidiomycota</taxon>
        <taxon>Agaricomycotina</taxon>
        <taxon>Agaricomycetes</taxon>
        <taxon>Russulales</taxon>
        <taxon>Hericiaceae</taxon>
        <taxon>Hericium</taxon>
    </lineage>
</organism>
<keyword evidence="1" id="KW-0862">Zinc</keyword>
<keyword evidence="1" id="KW-0863">Zinc-finger</keyword>
<feature type="domain" description="C3H1-type" evidence="3">
    <location>
        <begin position="346"/>
        <end position="374"/>
    </location>
</feature>
<dbReference type="PROSITE" id="PS50103">
    <property type="entry name" value="ZF_C3H1"/>
    <property type="match status" value="1"/>
</dbReference>
<dbReference type="STRING" id="135208.A0A4Y9ZLM1"/>
<feature type="compositionally biased region" description="Basic residues" evidence="2">
    <location>
        <begin position="342"/>
        <end position="351"/>
    </location>
</feature>
<dbReference type="EMBL" id="SFCI01001840">
    <property type="protein sequence ID" value="TFY74853.1"/>
    <property type="molecule type" value="Genomic_DNA"/>
</dbReference>
<keyword evidence="5" id="KW-1185">Reference proteome</keyword>
<reference evidence="4 5" key="1">
    <citation type="submission" date="2019-02" db="EMBL/GenBank/DDBJ databases">
        <title>Genome sequencing of the rare red list fungi Hericium alpestre (H. flagellum).</title>
        <authorList>
            <person name="Buettner E."/>
            <person name="Kellner H."/>
        </authorList>
    </citation>
    <scope>NUCLEOTIDE SEQUENCE [LARGE SCALE GENOMIC DNA]</scope>
    <source>
        <strain evidence="4 5">DSM 108284</strain>
    </source>
</reference>
<feature type="zinc finger region" description="C3H1-type" evidence="1">
    <location>
        <begin position="346"/>
        <end position="374"/>
    </location>
</feature>
<dbReference type="GO" id="GO:0008270">
    <property type="term" value="F:zinc ion binding"/>
    <property type="evidence" value="ECO:0007669"/>
    <property type="project" value="UniProtKB-KW"/>
</dbReference>
<dbReference type="AlphaFoldDB" id="A0A4Y9ZLM1"/>
<evidence type="ECO:0000259" key="3">
    <source>
        <dbReference type="PROSITE" id="PS50103"/>
    </source>
</evidence>
<keyword evidence="1" id="KW-0479">Metal-binding</keyword>
<dbReference type="OrthoDB" id="2355984at2759"/>
<feature type="region of interest" description="Disordered" evidence="2">
    <location>
        <begin position="66"/>
        <end position="89"/>
    </location>
</feature>
<accession>A0A4Y9ZLM1</accession>
<dbReference type="InterPro" id="IPR000571">
    <property type="entry name" value="Znf_CCCH"/>
</dbReference>
<dbReference type="Proteomes" id="UP000298061">
    <property type="component" value="Unassembled WGS sequence"/>
</dbReference>
<evidence type="ECO:0000313" key="4">
    <source>
        <dbReference type="EMBL" id="TFY74853.1"/>
    </source>
</evidence>
<feature type="region of interest" description="Disordered" evidence="2">
    <location>
        <begin position="332"/>
        <end position="355"/>
    </location>
</feature>
<gene>
    <name evidence="4" type="ORF">EWM64_g9159</name>
</gene>
<protein>
    <recommendedName>
        <fullName evidence="3">C3H1-type domain-containing protein</fullName>
    </recommendedName>
</protein>
<comment type="caution">
    <text evidence="4">The sequence shown here is derived from an EMBL/GenBank/DDBJ whole genome shotgun (WGS) entry which is preliminary data.</text>
</comment>
<sequence length="390" mass="43549">MPAFDAQTVKACMDVVASFRTGICSRVEAIFDIHDALRDVTQIPKATVLQASQAYIRMLDSWERSQQAAHEHGTRANGNTGASSTAGAGRPTVMQATEVESATPECDTHSVGTTKCCHAEFDNDSNDNERAPRKRPLDFAELPWFENEKDDSPLLSELLEQTRRLVLVFAEDQRQWKTFFTNRRDCPQFPDAEWVNIIAGRAINLDAVHSSMFSVALESKHKEKVGQLSITIDNIVPSKTIKTHGDWLAAWERTSAAIAFIFRHRSSELDGYRSHISQLFTMLGPSMPDPVLNYDRGVRLRTAARRNLLLTDVISFLDLQTHYITIGARLSNSVPQPSRSRSSGKPRKHDPCRRWNDGKCPNTSKDCNYLHCCTKCTSPGHTAGACTGRT</sequence>
<evidence type="ECO:0000256" key="2">
    <source>
        <dbReference type="SAM" id="MobiDB-lite"/>
    </source>
</evidence>
<evidence type="ECO:0000256" key="1">
    <source>
        <dbReference type="PROSITE-ProRule" id="PRU00723"/>
    </source>
</evidence>
<proteinExistence type="predicted"/>